<feature type="compositionally biased region" description="Polar residues" evidence="1">
    <location>
        <begin position="221"/>
        <end position="252"/>
    </location>
</feature>
<keyword evidence="2" id="KW-0812">Transmembrane</keyword>
<reference evidence="3 4" key="1">
    <citation type="submission" date="2024-01" db="EMBL/GenBank/DDBJ databases">
        <authorList>
            <person name="Allen C."/>
            <person name="Tagirdzhanova G."/>
        </authorList>
    </citation>
    <scope>NUCLEOTIDE SEQUENCE [LARGE SCALE GENOMIC DNA]</scope>
    <source>
        <strain evidence="3 4">CBS 573.63</strain>
    </source>
</reference>
<evidence type="ECO:0000256" key="1">
    <source>
        <dbReference type="SAM" id="MobiDB-lite"/>
    </source>
</evidence>
<feature type="compositionally biased region" description="Basic and acidic residues" evidence="1">
    <location>
        <begin position="254"/>
        <end position="263"/>
    </location>
</feature>
<dbReference type="Proteomes" id="UP001642501">
    <property type="component" value="Unassembled WGS sequence"/>
</dbReference>
<keyword evidence="2" id="KW-0472">Membrane</keyword>
<feature type="region of interest" description="Disordered" evidence="1">
    <location>
        <begin position="221"/>
        <end position="265"/>
    </location>
</feature>
<keyword evidence="4" id="KW-1185">Reference proteome</keyword>
<proteinExistence type="predicted"/>
<gene>
    <name evidence="3" type="ORF">SEPCBS57363_005479</name>
</gene>
<feature type="compositionally biased region" description="Polar residues" evidence="1">
    <location>
        <begin position="36"/>
        <end position="48"/>
    </location>
</feature>
<evidence type="ECO:0000313" key="4">
    <source>
        <dbReference type="Proteomes" id="UP001642501"/>
    </source>
</evidence>
<dbReference type="EMBL" id="CAWUOM010000123">
    <property type="protein sequence ID" value="CAK7273091.1"/>
    <property type="molecule type" value="Genomic_DNA"/>
</dbReference>
<keyword evidence="2" id="KW-1133">Transmembrane helix</keyword>
<feature type="transmembrane region" description="Helical" evidence="2">
    <location>
        <begin position="554"/>
        <end position="573"/>
    </location>
</feature>
<accession>A0ABP0E1G3</accession>
<name>A0ABP0E1G3_9PEZI</name>
<protein>
    <submittedName>
        <fullName evidence="3">Uncharacterized protein</fullName>
    </submittedName>
</protein>
<comment type="caution">
    <text evidence="3">The sequence shown here is derived from an EMBL/GenBank/DDBJ whole genome shotgun (WGS) entry which is preliminary data.</text>
</comment>
<sequence>MGKETDSAVPRQRPGQGGDASHIQAGSERIQAQGGAFSQQEPLLQSAHTPALRHPTNSDVHGSKQSPSSEQDASDTCSMAYTLEWGPHTRCTRTPLHFDVVSAENSFGTLGASETSDQSRINAIRSAWKCDVEMQAEAGPLPTHKLFVFRDTGNEDASRILCSVLDIDPEFLAAHNESRRYRPRVRLWRVGARRSKSFFSAYYAYPQTLTVTVSEPLLLSSSHDTNNGKRPNLTRPNSGMTHSGVQDGNNRHTNPRDRVEKAPDASSATLELNYREHNAAGDTSYPSSSEKIDRPVVVLCRASLWIGPQANVLFLDKNLSSTALEDAVPYALDDMPIDNSSATESESQASFLADTLSGLAYDRWLDFIDTLSSDRRGARQSKLNTTLLWDMAQRLEQNLEISRAYEKQLNNPQRAAIGAHPDDWQALLSRLQRIVSLLPLQAHGSSGEADGTITANFSVAGTSYNVGRILPNGTGRSIVQPTPEVAAGSKTADVPHPYTNIKNSKHQPSSSGLSAEHNALKRITYMGGFLLPFSIIAGVLSMSDPFGPGDRLFWVFWVITLPITALTLVIIYADEIRRSYIWKPLNHKSLEEAIKKGEAISNEDATALAQDAKRIIDKVSALESDSDIESDTVLSAVRLDELTSSTGGQARVSVNTRLGPGRPTFYRLSQPSRLKRTAVVPLQPQQSRLSNPVTEPVGNVQLQNPIANASVRHRFHILGPLRRVWSTKTRQGHADHLPKPEAEPLSFLGDIEPAIVSDEKVVINAARPNVDPSIATMFGPPSGIDATVPGFPTILLPQKRRDTDPAAWRRQQLGWFGAIKKMAGYLKTEDA</sequence>
<organism evidence="3 4">
    <name type="scientific">Sporothrix epigloea</name>
    <dbReference type="NCBI Taxonomy" id="1892477"/>
    <lineage>
        <taxon>Eukaryota</taxon>
        <taxon>Fungi</taxon>
        <taxon>Dikarya</taxon>
        <taxon>Ascomycota</taxon>
        <taxon>Pezizomycotina</taxon>
        <taxon>Sordariomycetes</taxon>
        <taxon>Sordariomycetidae</taxon>
        <taxon>Ophiostomatales</taxon>
        <taxon>Ophiostomataceae</taxon>
        <taxon>Sporothrix</taxon>
    </lineage>
</organism>
<feature type="transmembrane region" description="Helical" evidence="2">
    <location>
        <begin position="523"/>
        <end position="542"/>
    </location>
</feature>
<evidence type="ECO:0000256" key="2">
    <source>
        <dbReference type="SAM" id="Phobius"/>
    </source>
</evidence>
<feature type="region of interest" description="Disordered" evidence="1">
    <location>
        <begin position="1"/>
        <end position="75"/>
    </location>
</feature>
<feature type="compositionally biased region" description="Polar residues" evidence="1">
    <location>
        <begin position="55"/>
        <end position="75"/>
    </location>
</feature>
<evidence type="ECO:0000313" key="3">
    <source>
        <dbReference type="EMBL" id="CAK7273091.1"/>
    </source>
</evidence>